<dbReference type="Proteomes" id="UP000009080">
    <property type="component" value="Chromosome"/>
</dbReference>
<dbReference type="OrthoDB" id="9780948at2"/>
<gene>
    <name evidence="2" type="ordered locus">TERTU_3694</name>
</gene>
<keyword evidence="3" id="KW-1185">Reference proteome</keyword>
<proteinExistence type="predicted"/>
<evidence type="ECO:0000313" key="2">
    <source>
        <dbReference type="EMBL" id="ACR10849.1"/>
    </source>
</evidence>
<reference evidence="2 3" key="1">
    <citation type="journal article" date="2009" name="PLoS ONE">
        <title>The complete genome of Teredinibacter turnerae T7901: an intracellular endosymbiont of marine wood-boring bivalves (shipworms).</title>
        <authorList>
            <person name="Yang J.C."/>
            <person name="Madupu R."/>
            <person name="Durkin A.S."/>
            <person name="Ekborg N.A."/>
            <person name="Pedamallu C.S."/>
            <person name="Hostetler J.B."/>
            <person name="Radune D."/>
            <person name="Toms B.S."/>
            <person name="Henrissat B."/>
            <person name="Coutinho P.M."/>
            <person name="Schwarz S."/>
            <person name="Field L."/>
            <person name="Trindade-Silva A.E."/>
            <person name="Soares C.A.G."/>
            <person name="Elshahawi S."/>
            <person name="Hanora A."/>
            <person name="Schmidt E.W."/>
            <person name="Haygood M.G."/>
            <person name="Posfai J."/>
            <person name="Benner J."/>
            <person name="Madinger C."/>
            <person name="Nove J."/>
            <person name="Anton B."/>
            <person name="Chaudhary K."/>
            <person name="Foster J."/>
            <person name="Holman A."/>
            <person name="Kumar S."/>
            <person name="Lessard P.A."/>
            <person name="Luyten Y.A."/>
            <person name="Slatko B."/>
            <person name="Wood N."/>
            <person name="Wu B."/>
            <person name="Teplitski M."/>
            <person name="Mougous J.D."/>
            <person name="Ward N."/>
            <person name="Eisen J.A."/>
            <person name="Badger J.H."/>
            <person name="Distel D.L."/>
        </authorList>
    </citation>
    <scope>NUCLEOTIDE SEQUENCE [LARGE SCALE GENOMIC DNA]</scope>
    <source>
        <strain evidence="3">ATCC 39867 / T7901</strain>
    </source>
</reference>
<protein>
    <submittedName>
        <fullName evidence="2">GAF sensor signal transduction histidine kinase</fullName>
    </submittedName>
</protein>
<dbReference type="HOGENOM" id="CLU_051988_0_0_6"/>
<dbReference type="PANTHER" id="PTHR43155">
    <property type="entry name" value="CYCLIC DI-GMP PHOSPHODIESTERASE PA4108-RELATED"/>
    <property type="match status" value="1"/>
</dbReference>
<organism evidence="2 3">
    <name type="scientific">Teredinibacter turnerae (strain ATCC 39867 / T7901)</name>
    <dbReference type="NCBI Taxonomy" id="377629"/>
    <lineage>
        <taxon>Bacteria</taxon>
        <taxon>Pseudomonadati</taxon>
        <taxon>Pseudomonadota</taxon>
        <taxon>Gammaproteobacteria</taxon>
        <taxon>Cellvibrionales</taxon>
        <taxon>Cellvibrionaceae</taxon>
        <taxon>Teredinibacter</taxon>
    </lineage>
</organism>
<dbReference type="AlphaFoldDB" id="C5BS79"/>
<dbReference type="GO" id="GO:0008081">
    <property type="term" value="F:phosphoric diester hydrolase activity"/>
    <property type="evidence" value="ECO:0007669"/>
    <property type="project" value="UniProtKB-ARBA"/>
</dbReference>
<dbReference type="PROSITE" id="PS51832">
    <property type="entry name" value="HD_GYP"/>
    <property type="match status" value="1"/>
</dbReference>
<dbReference type="Gene3D" id="1.10.3210.10">
    <property type="entry name" value="Hypothetical protein af1432"/>
    <property type="match status" value="1"/>
</dbReference>
<dbReference type="KEGG" id="ttu:TERTU_3694"/>
<dbReference type="SUPFAM" id="SSF109604">
    <property type="entry name" value="HD-domain/PDEase-like"/>
    <property type="match status" value="1"/>
</dbReference>
<evidence type="ECO:0000313" key="3">
    <source>
        <dbReference type="Proteomes" id="UP000009080"/>
    </source>
</evidence>
<feature type="domain" description="HD-GYP" evidence="1">
    <location>
        <begin position="95"/>
        <end position="304"/>
    </location>
</feature>
<dbReference type="GO" id="GO:0016301">
    <property type="term" value="F:kinase activity"/>
    <property type="evidence" value="ECO:0007669"/>
    <property type="project" value="UniProtKB-KW"/>
</dbReference>
<keyword evidence="2" id="KW-0808">Transferase</keyword>
<evidence type="ECO:0000259" key="1">
    <source>
        <dbReference type="PROSITE" id="PS51832"/>
    </source>
</evidence>
<dbReference type="Pfam" id="PF13487">
    <property type="entry name" value="HD_5"/>
    <property type="match status" value="1"/>
</dbReference>
<dbReference type="PANTHER" id="PTHR43155:SF2">
    <property type="entry name" value="CYCLIC DI-GMP PHOSPHODIESTERASE PA4108"/>
    <property type="match status" value="1"/>
</dbReference>
<dbReference type="CDD" id="cd00077">
    <property type="entry name" value="HDc"/>
    <property type="match status" value="1"/>
</dbReference>
<dbReference type="eggNOG" id="COG2206">
    <property type="taxonomic scope" value="Bacteria"/>
</dbReference>
<dbReference type="InterPro" id="IPR003607">
    <property type="entry name" value="HD/PDEase_dom"/>
</dbReference>
<name>C5BS79_TERTT</name>
<keyword evidence="2" id="KW-0418">Kinase</keyword>
<sequence length="479" mass="54827">MDVRLPQVNHYAKHLLAWKPFHPVTLTTDLAGKDGELLFSAGTEFDDGMAAQLKQYFPDQLLSEWVNVEGSFDGESLFSALRSFFYDDPVLQELYEKRYHAPLLAKFCERVCADRQLAQHLWILHLSAPRIFERALFGAWFMVALLARLGDEAELYDGFVAGLVHDLGLLYLDPQVLIEGHNSDSDLWRAFIQHPEVGAEVITWFDEVSAPVVRAVKEHHEELDGTGFPQGKLAKQLAPLGRYLQLLDSLHAVYTKYFRPRARTLADVTPIVQMNHLCKPGQPAAELILLLREGMASQSCSVPENLMPILIGQVRARHFYIKQFVAQADVFLEQNQLAIANARFFALHNLLEHIAMAMKQSGLINDGYIRWLDQVEKEQLVHAYKEVEDVFLMMQEILYHIRRFTLQLRRFSEIEEKERTKLTAIWAPNKTIPLVAPTPAEPSQSMHQSLLGFTGTKEPELPPELESLWLAQVRQLRKR</sequence>
<dbReference type="InterPro" id="IPR037522">
    <property type="entry name" value="HD_GYP_dom"/>
</dbReference>
<dbReference type="STRING" id="377629.TERTU_3694"/>
<dbReference type="EMBL" id="CP001614">
    <property type="protein sequence ID" value="ACR10849.1"/>
    <property type="molecule type" value="Genomic_DNA"/>
</dbReference>
<accession>C5BS79</accession>